<evidence type="ECO:0000313" key="6">
    <source>
        <dbReference type="Proteomes" id="UP000190890"/>
    </source>
</evidence>
<dbReference type="SUPFAM" id="SSF47188">
    <property type="entry name" value="Hemerythrin-like"/>
    <property type="match status" value="1"/>
</dbReference>
<evidence type="ECO:0000313" key="5">
    <source>
        <dbReference type="EMBL" id="OOM82534.1"/>
    </source>
</evidence>
<dbReference type="PANTHER" id="PTHR37164:SF1">
    <property type="entry name" value="BACTERIOHEMERYTHRIN"/>
    <property type="match status" value="1"/>
</dbReference>
<accession>A0A1S8TXU4</accession>
<evidence type="ECO:0000256" key="1">
    <source>
        <dbReference type="ARBA" id="ARBA00010587"/>
    </source>
</evidence>
<evidence type="ECO:0000259" key="4">
    <source>
        <dbReference type="Pfam" id="PF01814"/>
    </source>
</evidence>
<gene>
    <name evidence="5" type="ORF">CLPUN_01110</name>
</gene>
<dbReference type="EMBL" id="LZZM01000009">
    <property type="protein sequence ID" value="OOM82534.1"/>
    <property type="molecule type" value="Genomic_DNA"/>
</dbReference>
<evidence type="ECO:0000256" key="2">
    <source>
        <dbReference type="ARBA" id="ARBA00022723"/>
    </source>
</evidence>
<comment type="similarity">
    <text evidence="1">Belongs to the hemerythrin family.</text>
</comment>
<dbReference type="STRING" id="29367.CLPUN_01110"/>
<keyword evidence="6" id="KW-1185">Reference proteome</keyword>
<reference evidence="5 6" key="1">
    <citation type="submission" date="2016-05" db="EMBL/GenBank/DDBJ databases">
        <title>Microbial solvent formation.</title>
        <authorList>
            <person name="Poehlein A."/>
            <person name="Montoya Solano J.D."/>
            <person name="Flitsch S."/>
            <person name="Krabben P."/>
            <person name="Duerre P."/>
            <person name="Daniel R."/>
        </authorList>
    </citation>
    <scope>NUCLEOTIDE SEQUENCE [LARGE SCALE GENOMIC DNA]</scope>
    <source>
        <strain evidence="5 6">DSM 2619</strain>
    </source>
</reference>
<dbReference type="PANTHER" id="PTHR37164">
    <property type="entry name" value="BACTERIOHEMERYTHRIN"/>
    <property type="match status" value="1"/>
</dbReference>
<comment type="caution">
    <text evidence="5">The sequence shown here is derived from an EMBL/GenBank/DDBJ whole genome shotgun (WGS) entry which is preliminary data.</text>
</comment>
<dbReference type="NCBIfam" id="NF033749">
    <property type="entry name" value="bact_hemeryth"/>
    <property type="match status" value="1"/>
</dbReference>
<keyword evidence="3" id="KW-0408">Iron</keyword>
<organism evidence="5 6">
    <name type="scientific">Clostridium puniceum</name>
    <dbReference type="NCBI Taxonomy" id="29367"/>
    <lineage>
        <taxon>Bacteria</taxon>
        <taxon>Bacillati</taxon>
        <taxon>Bacillota</taxon>
        <taxon>Clostridia</taxon>
        <taxon>Eubacteriales</taxon>
        <taxon>Clostridiaceae</taxon>
        <taxon>Clostridium</taxon>
    </lineage>
</organism>
<dbReference type="OrthoDB" id="9797092at2"/>
<dbReference type="RefSeq" id="WP_077845439.1">
    <property type="nucleotide sequence ID" value="NZ_LZZM01000009.1"/>
</dbReference>
<proteinExistence type="inferred from homology"/>
<dbReference type="InterPro" id="IPR012312">
    <property type="entry name" value="Hemerythrin-like"/>
</dbReference>
<sequence length="135" mass="15891">MGLNWDNNLSTGINSIDNQHKELFDRINQLLLAMKEGKAKGEIIKTLDFLEEYVIKHFTEEEIIQKKNDYPKYNIQHEQHEQFKNELKKLRETFDSKGTSALLVLNVQKEMSTWWKNHITGLDKDLGEFLVANNK</sequence>
<name>A0A1S8TXU4_9CLOT</name>
<evidence type="ECO:0000256" key="3">
    <source>
        <dbReference type="ARBA" id="ARBA00023004"/>
    </source>
</evidence>
<dbReference type="GO" id="GO:0046872">
    <property type="term" value="F:metal ion binding"/>
    <property type="evidence" value="ECO:0007669"/>
    <property type="project" value="UniProtKB-KW"/>
</dbReference>
<dbReference type="InterPro" id="IPR050669">
    <property type="entry name" value="Hemerythrin"/>
</dbReference>
<protein>
    <submittedName>
        <fullName evidence="5">Bacteriohemerythrin</fullName>
    </submittedName>
</protein>
<dbReference type="InterPro" id="IPR035938">
    <property type="entry name" value="Hemerythrin-like_sf"/>
</dbReference>
<keyword evidence="2" id="KW-0479">Metal-binding</keyword>
<feature type="domain" description="Hemerythrin-like" evidence="4">
    <location>
        <begin position="11"/>
        <end position="127"/>
    </location>
</feature>
<dbReference type="Gene3D" id="1.20.120.50">
    <property type="entry name" value="Hemerythrin-like"/>
    <property type="match status" value="1"/>
</dbReference>
<dbReference type="Pfam" id="PF01814">
    <property type="entry name" value="Hemerythrin"/>
    <property type="match status" value="1"/>
</dbReference>
<dbReference type="InterPro" id="IPR012827">
    <property type="entry name" value="Hemerythrin_metal-bd"/>
</dbReference>
<dbReference type="AlphaFoldDB" id="A0A1S8TXU4"/>
<dbReference type="CDD" id="cd12107">
    <property type="entry name" value="Hemerythrin"/>
    <property type="match status" value="1"/>
</dbReference>
<dbReference type="Proteomes" id="UP000190890">
    <property type="component" value="Unassembled WGS sequence"/>
</dbReference>
<dbReference type="NCBIfam" id="TIGR02481">
    <property type="entry name" value="hemeryth_dom"/>
    <property type="match status" value="1"/>
</dbReference>